<reference evidence="3 4" key="1">
    <citation type="submission" date="2013-02" db="EMBL/GenBank/DDBJ databases">
        <title>The Genome Annotation of Plasmodium falciparum Tanzania (2000708).</title>
        <authorList>
            <consortium name="The Broad Institute Genome Sequencing Platform"/>
            <consortium name="The Broad Institute Genome Sequencing Center for Infectious Disease"/>
            <person name="Neafsey D."/>
            <person name="Hoffman S."/>
            <person name="Volkman S."/>
            <person name="Rosenthal P."/>
            <person name="Walker B."/>
            <person name="Young S.K."/>
            <person name="Zeng Q."/>
            <person name="Gargeya S."/>
            <person name="Fitzgerald M."/>
            <person name="Haas B."/>
            <person name="Abouelleil A."/>
            <person name="Allen A.W."/>
            <person name="Alvarado L."/>
            <person name="Arachchi H.M."/>
            <person name="Berlin A.M."/>
            <person name="Chapman S.B."/>
            <person name="Gainer-Dewar J."/>
            <person name="Goldberg J."/>
            <person name="Griggs A."/>
            <person name="Gujja S."/>
            <person name="Hansen M."/>
            <person name="Howarth C."/>
            <person name="Imamovic A."/>
            <person name="Ireland A."/>
            <person name="Larimer J."/>
            <person name="McCowan C."/>
            <person name="Murphy C."/>
            <person name="Pearson M."/>
            <person name="Poon T.W."/>
            <person name="Priest M."/>
            <person name="Roberts A."/>
            <person name="Saif S."/>
            <person name="Shea T."/>
            <person name="Sisk P."/>
            <person name="Sykes S."/>
            <person name="Wortman J."/>
            <person name="Nusbaum C."/>
            <person name="Birren B."/>
        </authorList>
    </citation>
    <scope>NUCLEOTIDE SEQUENCE [LARGE SCALE GENOMIC DNA]</scope>
    <source>
        <strain evidence="4">Tanzania (2000708)</strain>
    </source>
</reference>
<feature type="region of interest" description="Disordered" evidence="2">
    <location>
        <begin position="1"/>
        <end position="26"/>
    </location>
</feature>
<reference evidence="3 4" key="2">
    <citation type="submission" date="2013-02" db="EMBL/GenBank/DDBJ databases">
        <title>The Genome Sequence of Plasmodium falciparum Tanzania (2000708).</title>
        <authorList>
            <consortium name="The Broad Institute Genome Sequencing Platform"/>
            <consortium name="The Broad Institute Genome Sequencing Center for Infectious Disease"/>
            <person name="Neafsey D."/>
            <person name="Cheeseman I."/>
            <person name="Volkman S."/>
            <person name="Adams J."/>
            <person name="Walker B."/>
            <person name="Young S.K."/>
            <person name="Zeng Q."/>
            <person name="Gargeya S."/>
            <person name="Fitzgerald M."/>
            <person name="Haas B."/>
            <person name="Abouelleil A."/>
            <person name="Alvarado L."/>
            <person name="Arachchi H.M."/>
            <person name="Berlin A.M."/>
            <person name="Chapman S.B."/>
            <person name="Dewar J."/>
            <person name="Goldberg J."/>
            <person name="Griggs A."/>
            <person name="Gujja S."/>
            <person name="Hansen M."/>
            <person name="Howarth C."/>
            <person name="Imamovic A."/>
            <person name="Larimer J."/>
            <person name="McCowan C."/>
            <person name="Murphy C."/>
            <person name="Neiman D."/>
            <person name="Pearson M."/>
            <person name="Priest M."/>
            <person name="Roberts A."/>
            <person name="Saif S."/>
            <person name="Shea T."/>
            <person name="Sisk P."/>
            <person name="Sykes S."/>
            <person name="Wortman J."/>
            <person name="Nusbaum C."/>
            <person name="Birren B."/>
        </authorList>
    </citation>
    <scope>NUCLEOTIDE SEQUENCE [LARGE SCALE GENOMIC DNA]</scope>
    <source>
        <strain evidence="4">Tanzania (2000708)</strain>
    </source>
</reference>
<evidence type="ECO:0000256" key="2">
    <source>
        <dbReference type="SAM" id="MobiDB-lite"/>
    </source>
</evidence>
<gene>
    <name evidence="3" type="ORF">PFTANZ_06451</name>
</gene>
<feature type="compositionally biased region" description="Basic and acidic residues" evidence="2">
    <location>
        <begin position="134"/>
        <end position="156"/>
    </location>
</feature>
<evidence type="ECO:0000313" key="4">
    <source>
        <dbReference type="Proteomes" id="UP000030708"/>
    </source>
</evidence>
<feature type="compositionally biased region" description="Basic residues" evidence="2">
    <location>
        <begin position="163"/>
        <end position="179"/>
    </location>
</feature>
<organism evidence="3 4">
    <name type="scientific">Plasmodium falciparum Tanzania</name>
    <name type="common">2000708</name>
    <dbReference type="NCBI Taxonomy" id="1036725"/>
    <lineage>
        <taxon>Eukaryota</taxon>
        <taxon>Sar</taxon>
        <taxon>Alveolata</taxon>
        <taxon>Apicomplexa</taxon>
        <taxon>Aconoidasida</taxon>
        <taxon>Haemosporida</taxon>
        <taxon>Plasmodiidae</taxon>
        <taxon>Plasmodium</taxon>
        <taxon>Plasmodium (Laverania)</taxon>
    </lineage>
</organism>
<keyword evidence="1" id="KW-0175">Coiled coil</keyword>
<evidence type="ECO:0000256" key="1">
    <source>
        <dbReference type="SAM" id="Coils"/>
    </source>
</evidence>
<sequence>MWRKIKIKDTEVQNDEQKIDKNNEEDIKDNVIEDMNKEQNNYNKMFKVEDNIIDLDYVDLSNLEKCMNEEDTNNMDEDEKNNMKDDINEEQNNIDEIYKSDDHVVNLDNTKKDVNNNDKSNVTEELENMNYMKTKTEDDKREDMEICEVKENKPDDNQINNVQKKKKKKKEEKRRKRAF</sequence>
<dbReference type="EMBL" id="KI927041">
    <property type="protein sequence ID" value="ETW32830.1"/>
    <property type="molecule type" value="Genomic_DNA"/>
</dbReference>
<accession>A0A024VX63</accession>
<proteinExistence type="predicted"/>
<evidence type="ECO:0000313" key="3">
    <source>
        <dbReference type="EMBL" id="ETW32830.1"/>
    </source>
</evidence>
<protein>
    <submittedName>
        <fullName evidence="3">Uncharacterized protein</fullName>
    </submittedName>
</protein>
<feature type="compositionally biased region" description="Basic and acidic residues" evidence="2">
    <location>
        <begin position="7"/>
        <end position="26"/>
    </location>
</feature>
<feature type="coiled-coil region" evidence="1">
    <location>
        <begin position="73"/>
        <end position="100"/>
    </location>
</feature>
<dbReference type="Proteomes" id="UP000030708">
    <property type="component" value="Unassembled WGS sequence"/>
</dbReference>
<name>A0A024VX63_PLAFA</name>
<feature type="region of interest" description="Disordered" evidence="2">
    <location>
        <begin position="131"/>
        <end position="179"/>
    </location>
</feature>
<dbReference type="AlphaFoldDB" id="A0A024VX63"/>